<dbReference type="EMBL" id="WIXP02000016">
    <property type="protein sequence ID" value="KAF6198012.1"/>
    <property type="molecule type" value="Genomic_DNA"/>
</dbReference>
<evidence type="ECO:0000313" key="1">
    <source>
        <dbReference type="EMBL" id="KAF6198012.1"/>
    </source>
</evidence>
<evidence type="ECO:0000313" key="2">
    <source>
        <dbReference type="Proteomes" id="UP000466442"/>
    </source>
</evidence>
<protein>
    <submittedName>
        <fullName evidence="1">Uncharacterized protein</fullName>
    </submittedName>
</protein>
<accession>A0A6A4IKH5</accession>
<dbReference type="AlphaFoldDB" id="A0A6A4IKH5"/>
<name>A0A6A4IKH5_APOLU</name>
<organism evidence="1 2">
    <name type="scientific">Apolygus lucorum</name>
    <name type="common">Small green plant bug</name>
    <name type="synonym">Lygocoris lucorum</name>
    <dbReference type="NCBI Taxonomy" id="248454"/>
    <lineage>
        <taxon>Eukaryota</taxon>
        <taxon>Metazoa</taxon>
        <taxon>Ecdysozoa</taxon>
        <taxon>Arthropoda</taxon>
        <taxon>Hexapoda</taxon>
        <taxon>Insecta</taxon>
        <taxon>Pterygota</taxon>
        <taxon>Neoptera</taxon>
        <taxon>Paraneoptera</taxon>
        <taxon>Hemiptera</taxon>
        <taxon>Heteroptera</taxon>
        <taxon>Panheteroptera</taxon>
        <taxon>Cimicomorpha</taxon>
        <taxon>Miridae</taxon>
        <taxon>Mirini</taxon>
        <taxon>Apolygus</taxon>
    </lineage>
</organism>
<comment type="caution">
    <text evidence="1">The sequence shown here is derived from an EMBL/GenBank/DDBJ whole genome shotgun (WGS) entry which is preliminary data.</text>
</comment>
<keyword evidence="2" id="KW-1185">Reference proteome</keyword>
<sequence length="107" mass="12066">MRIWIAVVLCACVLQTWALKDAFRKLKEIPGNVLTRVKQMPIDFINKVKEAGRKIGAALSSIKQFVGSKLKKEKSEPPNIQHPNVPISSQNVDPKPSYAHLIYQPNF</sequence>
<proteinExistence type="predicted"/>
<gene>
    <name evidence="1" type="ORF">GE061_007757</name>
</gene>
<reference evidence="1" key="1">
    <citation type="journal article" date="2021" name="Mol. Ecol. Resour.">
        <title>Apolygus lucorum genome provides insights into omnivorousness and mesophyll feeding.</title>
        <authorList>
            <person name="Liu Y."/>
            <person name="Liu H."/>
            <person name="Wang H."/>
            <person name="Huang T."/>
            <person name="Liu B."/>
            <person name="Yang B."/>
            <person name="Yin L."/>
            <person name="Li B."/>
            <person name="Zhang Y."/>
            <person name="Zhang S."/>
            <person name="Jiang F."/>
            <person name="Zhang X."/>
            <person name="Ren Y."/>
            <person name="Wang B."/>
            <person name="Wang S."/>
            <person name="Lu Y."/>
            <person name="Wu K."/>
            <person name="Fan W."/>
            <person name="Wang G."/>
        </authorList>
    </citation>
    <scope>NUCLEOTIDE SEQUENCE</scope>
    <source>
        <strain evidence="1">12Hb</strain>
    </source>
</reference>
<dbReference type="Proteomes" id="UP000466442">
    <property type="component" value="Linkage Group LG16"/>
</dbReference>